<dbReference type="RefSeq" id="WP_264502189.1">
    <property type="nucleotide sequence ID" value="NZ_JAPDDS010000009.1"/>
</dbReference>
<proteinExistence type="predicted"/>
<comment type="caution">
    <text evidence="1">The sequence shown here is derived from an EMBL/GenBank/DDBJ whole genome shotgun (WGS) entry which is preliminary data.</text>
</comment>
<accession>A0ABT3FRL0</accession>
<dbReference type="EMBL" id="JAPDDS010000009">
    <property type="protein sequence ID" value="MCW1886231.1"/>
    <property type="molecule type" value="Genomic_DNA"/>
</dbReference>
<evidence type="ECO:0000313" key="2">
    <source>
        <dbReference type="Proteomes" id="UP001207930"/>
    </source>
</evidence>
<dbReference type="Proteomes" id="UP001207930">
    <property type="component" value="Unassembled WGS sequence"/>
</dbReference>
<sequence length="164" mass="18853">MIEGMEKSGEEQFISRKPPGENDTYHLRAIEYLGYVERGKERFFIASAGFIRSSPFGRDTPPARGHSFMIVFRPDFTIAASSRVDISGCRMDGNRLIKGDEVVEDFDSRDIRVRHGGYAMLGGLPYFFSDKISDDQWQDDEFIEREAKAEEARKRKAEEEAQKR</sequence>
<name>A0ABT3FRL0_9BACT</name>
<keyword evidence="2" id="KW-1185">Reference proteome</keyword>
<reference evidence="1 2" key="1">
    <citation type="submission" date="2022-10" db="EMBL/GenBank/DDBJ databases">
        <title>Luteolibacter flavescens strain MCCC 1K03193, whole genome shotgun sequencing project.</title>
        <authorList>
            <person name="Zhao G."/>
            <person name="Shen L."/>
        </authorList>
    </citation>
    <scope>NUCLEOTIDE SEQUENCE [LARGE SCALE GENOMIC DNA]</scope>
    <source>
        <strain evidence="1 2">MCCC 1K03193</strain>
    </source>
</reference>
<evidence type="ECO:0000313" key="1">
    <source>
        <dbReference type="EMBL" id="MCW1886231.1"/>
    </source>
</evidence>
<gene>
    <name evidence="1" type="ORF">OKA04_15950</name>
</gene>
<organism evidence="1 2">
    <name type="scientific">Luteolibacter flavescens</name>
    <dbReference type="NCBI Taxonomy" id="1859460"/>
    <lineage>
        <taxon>Bacteria</taxon>
        <taxon>Pseudomonadati</taxon>
        <taxon>Verrucomicrobiota</taxon>
        <taxon>Verrucomicrobiia</taxon>
        <taxon>Verrucomicrobiales</taxon>
        <taxon>Verrucomicrobiaceae</taxon>
        <taxon>Luteolibacter</taxon>
    </lineage>
</organism>
<protein>
    <submittedName>
        <fullName evidence="1">Uncharacterized protein</fullName>
    </submittedName>
</protein>